<keyword evidence="3 4" id="KW-0067">ATP-binding</keyword>
<evidence type="ECO:0000313" key="5">
    <source>
        <dbReference type="Proteomes" id="UP000193675"/>
    </source>
</evidence>
<dbReference type="GO" id="GO:0005886">
    <property type="term" value="C:plasma membrane"/>
    <property type="evidence" value="ECO:0007669"/>
    <property type="project" value="TreeGrafter"/>
</dbReference>
<dbReference type="GO" id="GO:0005524">
    <property type="term" value="F:ATP binding"/>
    <property type="evidence" value="ECO:0007669"/>
    <property type="project" value="UniProtKB-KW"/>
</dbReference>
<comment type="caution">
    <text evidence="4">The sequence shown here is derived from an EMBL/GenBank/DDBJ whole genome shotgun (WGS) entry which is preliminary data.</text>
</comment>
<keyword evidence="1" id="KW-0813">Transport</keyword>
<dbReference type="Gene3D" id="3.40.50.300">
    <property type="entry name" value="P-loop containing nucleotide triphosphate hydrolases"/>
    <property type="match status" value="1"/>
</dbReference>
<protein>
    <submittedName>
        <fullName evidence="4">ABC transporter ATP-binding protein</fullName>
    </submittedName>
</protein>
<accession>A0A1X1A6N2</accession>
<proteinExistence type="predicted"/>
<evidence type="ECO:0000313" key="4">
    <source>
        <dbReference type="EMBL" id="ORL67548.1"/>
    </source>
</evidence>
<dbReference type="Pfam" id="PF00005">
    <property type="entry name" value="ABC_tran"/>
    <property type="match status" value="1"/>
</dbReference>
<dbReference type="Proteomes" id="UP000193675">
    <property type="component" value="Unassembled WGS sequence"/>
</dbReference>
<dbReference type="GeneID" id="49866259"/>
<dbReference type="InterPro" id="IPR051120">
    <property type="entry name" value="ABC_AA/LPS_Transport"/>
</dbReference>
<dbReference type="InterPro" id="IPR003439">
    <property type="entry name" value="ABC_transporter-like_ATP-bd"/>
</dbReference>
<dbReference type="SMART" id="SM00382">
    <property type="entry name" value="AAA"/>
    <property type="match status" value="1"/>
</dbReference>
<dbReference type="SUPFAM" id="SSF52540">
    <property type="entry name" value="P-loop containing nucleoside triphosphate hydrolases"/>
    <property type="match status" value="1"/>
</dbReference>
<dbReference type="InterPro" id="IPR003593">
    <property type="entry name" value="AAA+_ATPase"/>
</dbReference>
<reference evidence="4 5" key="1">
    <citation type="submission" date="2017-04" db="EMBL/GenBank/DDBJ databases">
        <title>Presence of VIM-2 positive Pseudomonas species in chickens and their surrounding environment.</title>
        <authorList>
            <person name="Zhang R."/>
        </authorList>
    </citation>
    <scope>NUCLEOTIDE SEQUENCE [LARGE SCALE GENOMIC DNA]</scope>
    <source>
        <strain evidence="4 5">DZ-C18</strain>
    </source>
</reference>
<evidence type="ECO:0000256" key="3">
    <source>
        <dbReference type="ARBA" id="ARBA00022840"/>
    </source>
</evidence>
<dbReference type="OrthoDB" id="9805514at2"/>
<dbReference type="EMBL" id="NBWC01000002">
    <property type="protein sequence ID" value="ORL67548.1"/>
    <property type="molecule type" value="Genomic_DNA"/>
</dbReference>
<dbReference type="GO" id="GO:0016887">
    <property type="term" value="F:ATP hydrolysis activity"/>
    <property type="evidence" value="ECO:0007669"/>
    <property type="project" value="InterPro"/>
</dbReference>
<dbReference type="RefSeq" id="WP_033982762.1">
    <property type="nucleotide sequence ID" value="NZ_JAUEER010000021.1"/>
</dbReference>
<dbReference type="InterPro" id="IPR032823">
    <property type="entry name" value="BCA_ABC_TP_C"/>
</dbReference>
<sequence length="261" mass="28227">MNALLNAQGLSVTFGGLKAVDGLDISIREGHIHALIGPNGAGKSTVVNALSGFVKPTAGSLTISGSEVCGREAHVIAQAGLARTFQNIRLFGAMSVLETVLVGAHRHFDANLWHLLFLRRALRVHEAQMVEQAKALLRFVGLDESFDERAPTTLAYGHQRRVEIARALISRPRLLLLDEPLAGMNLAEKEELSALIKRIRDDGTSVLLVEHDMSIIHGLADRITVLYHGQKLAEGSVTEVFANEAVQSAYFGKQKVKGGKA</sequence>
<dbReference type="FunFam" id="3.40.50.300:FF:000421">
    <property type="entry name" value="Branched-chain amino acid ABC transporter ATP-binding protein"/>
    <property type="match status" value="1"/>
</dbReference>
<evidence type="ECO:0000256" key="1">
    <source>
        <dbReference type="ARBA" id="ARBA00022448"/>
    </source>
</evidence>
<dbReference type="CDD" id="cd03219">
    <property type="entry name" value="ABC_Mj1267_LivG_branched"/>
    <property type="match status" value="1"/>
</dbReference>
<dbReference type="AlphaFoldDB" id="A0A1X1A6N2"/>
<dbReference type="Pfam" id="PF12399">
    <property type="entry name" value="BCA_ABC_TP_C"/>
    <property type="match status" value="1"/>
</dbReference>
<organism evidence="4 5">
    <name type="scientific">Pseudomonas putida</name>
    <name type="common">Arthrobacter siderocapsulatus</name>
    <dbReference type="NCBI Taxonomy" id="303"/>
    <lineage>
        <taxon>Bacteria</taxon>
        <taxon>Pseudomonadati</taxon>
        <taxon>Pseudomonadota</taxon>
        <taxon>Gammaproteobacteria</taxon>
        <taxon>Pseudomonadales</taxon>
        <taxon>Pseudomonadaceae</taxon>
        <taxon>Pseudomonas</taxon>
    </lineage>
</organism>
<dbReference type="PANTHER" id="PTHR45772:SF9">
    <property type="entry name" value="CONSERVED COMPONENT OF ABC TRANSPORTER FOR NATURAL AMINO ACIDS"/>
    <property type="match status" value="1"/>
</dbReference>
<name>A0A1X1A6N2_PSEPU</name>
<evidence type="ECO:0000256" key="2">
    <source>
        <dbReference type="ARBA" id="ARBA00022741"/>
    </source>
</evidence>
<keyword evidence="2" id="KW-0547">Nucleotide-binding</keyword>
<gene>
    <name evidence="4" type="ORF">B7H17_00345</name>
</gene>
<dbReference type="PANTHER" id="PTHR45772">
    <property type="entry name" value="CONSERVED COMPONENT OF ABC TRANSPORTER FOR NATURAL AMINO ACIDS-RELATED"/>
    <property type="match status" value="1"/>
</dbReference>
<dbReference type="PROSITE" id="PS50893">
    <property type="entry name" value="ABC_TRANSPORTER_2"/>
    <property type="match status" value="1"/>
</dbReference>
<dbReference type="InterPro" id="IPR027417">
    <property type="entry name" value="P-loop_NTPase"/>
</dbReference>